<dbReference type="Proteomes" id="UP000030645">
    <property type="component" value="Unassembled WGS sequence"/>
</dbReference>
<evidence type="ECO:0000313" key="2">
    <source>
        <dbReference type="Proteomes" id="UP000030645"/>
    </source>
</evidence>
<dbReference type="AlphaFoldDB" id="W9RQV3"/>
<dbReference type="EMBL" id="KE345455">
    <property type="protein sequence ID" value="EXC04235.1"/>
    <property type="molecule type" value="Genomic_DNA"/>
</dbReference>
<name>W9RQV3_9ROSA</name>
<evidence type="ECO:0000313" key="1">
    <source>
        <dbReference type="EMBL" id="EXC04235.1"/>
    </source>
</evidence>
<gene>
    <name evidence="1" type="ORF">L484_000016</name>
</gene>
<reference evidence="2" key="1">
    <citation type="submission" date="2013-01" db="EMBL/GenBank/DDBJ databases">
        <title>Draft Genome Sequence of a Mulberry Tree, Morus notabilis C.K. Schneid.</title>
        <authorList>
            <person name="He N."/>
            <person name="Zhao S."/>
        </authorList>
    </citation>
    <scope>NUCLEOTIDE SEQUENCE</scope>
</reference>
<sequence length="77" mass="8699">MGPVMTPKDVTIPVLVVECKQRLDLSVDGRRYTPKVLSVPFAIVDCEENFDLTTNGARYDTKICHNFRGGCRGRREL</sequence>
<protein>
    <submittedName>
        <fullName evidence="1">Uncharacterized protein</fullName>
    </submittedName>
</protein>
<proteinExistence type="predicted"/>
<accession>W9RQV3</accession>
<organism evidence="1 2">
    <name type="scientific">Morus notabilis</name>
    <dbReference type="NCBI Taxonomy" id="981085"/>
    <lineage>
        <taxon>Eukaryota</taxon>
        <taxon>Viridiplantae</taxon>
        <taxon>Streptophyta</taxon>
        <taxon>Embryophyta</taxon>
        <taxon>Tracheophyta</taxon>
        <taxon>Spermatophyta</taxon>
        <taxon>Magnoliopsida</taxon>
        <taxon>eudicotyledons</taxon>
        <taxon>Gunneridae</taxon>
        <taxon>Pentapetalae</taxon>
        <taxon>rosids</taxon>
        <taxon>fabids</taxon>
        <taxon>Rosales</taxon>
        <taxon>Moraceae</taxon>
        <taxon>Moreae</taxon>
        <taxon>Morus</taxon>
    </lineage>
</organism>
<keyword evidence="2" id="KW-1185">Reference proteome</keyword>